<dbReference type="RefSeq" id="WP_253670901.1">
    <property type="nucleotide sequence ID" value="NZ_JAMTCP010000022.1"/>
</dbReference>
<keyword evidence="10" id="KW-1185">Reference proteome</keyword>
<keyword evidence="6" id="KW-0645">Protease</keyword>
<evidence type="ECO:0000256" key="8">
    <source>
        <dbReference type="SAM" id="SignalP"/>
    </source>
</evidence>
<accession>A0ABT1HWX8</accession>
<sequence>MFLRRTTRALVALLVLTLGLLGAGYGTAGAATGPEAEASAVRTLYYDSSRAAEFAKVIDDAAAIWNNSVKNVRLQKGSPANIVILADDGWPRAQPTSLGSGRVWMGRQAVQQGYYPLRIATHELGHILGLPDRKPGPCSSLMSGSSAGTSCRNPNPNAQEIAEVDRKFARGVLNVERLPEAVRVF</sequence>
<keyword evidence="6" id="KW-0378">Hydrolase</keyword>
<comment type="caution">
    <text evidence="9">The sequence shown here is derived from an EMBL/GenBank/DDBJ whole genome shotgun (WGS) entry which is preliminary data.</text>
</comment>
<dbReference type="PRINTS" id="PR00787">
    <property type="entry name" value="NEUTRALPTASE"/>
</dbReference>
<proteinExistence type="inferred from homology"/>
<evidence type="ECO:0000313" key="10">
    <source>
        <dbReference type="Proteomes" id="UP001205311"/>
    </source>
</evidence>
<dbReference type="Pfam" id="PF02031">
    <property type="entry name" value="Peptidase_M7"/>
    <property type="match status" value="1"/>
</dbReference>
<dbReference type="InterPro" id="IPR024079">
    <property type="entry name" value="MetalloPept_cat_dom_sf"/>
</dbReference>
<evidence type="ECO:0000256" key="4">
    <source>
        <dbReference type="ARBA" id="ARBA00019129"/>
    </source>
</evidence>
<evidence type="ECO:0000256" key="7">
    <source>
        <dbReference type="ARBA" id="ARBA00029927"/>
    </source>
</evidence>
<dbReference type="EMBL" id="JAMTCP010000022">
    <property type="protein sequence ID" value="MCP2260025.1"/>
    <property type="molecule type" value="Genomic_DNA"/>
</dbReference>
<dbReference type="Proteomes" id="UP001205311">
    <property type="component" value="Unassembled WGS sequence"/>
</dbReference>
<keyword evidence="8" id="KW-0732">Signal</keyword>
<dbReference type="InterPro" id="IPR000013">
    <property type="entry name" value="Peptidase_M7"/>
</dbReference>
<evidence type="ECO:0000256" key="5">
    <source>
        <dbReference type="ARBA" id="ARBA00022723"/>
    </source>
</evidence>
<evidence type="ECO:0000256" key="3">
    <source>
        <dbReference type="ARBA" id="ARBA00012325"/>
    </source>
</evidence>
<dbReference type="EC" id="3.4.24.77" evidence="3"/>
<dbReference type="SUPFAM" id="SSF55486">
    <property type="entry name" value="Metalloproteases ('zincins'), catalytic domain"/>
    <property type="match status" value="1"/>
</dbReference>
<evidence type="ECO:0000256" key="2">
    <source>
        <dbReference type="ARBA" id="ARBA00006571"/>
    </source>
</evidence>
<gene>
    <name evidence="9" type="ORF">LX15_003736</name>
</gene>
<protein>
    <recommendedName>
        <fullName evidence="4">Extracellular small neutral protease</fullName>
        <ecNumber evidence="3">3.4.24.77</ecNumber>
    </recommendedName>
    <alternativeName>
        <fullName evidence="7">Snapalysin</fullName>
    </alternativeName>
</protein>
<comment type="similarity">
    <text evidence="2">Belongs to the peptidase M7 family.</text>
</comment>
<evidence type="ECO:0000256" key="6">
    <source>
        <dbReference type="ARBA" id="ARBA00023049"/>
    </source>
</evidence>
<name>A0ABT1HWX8_STRSD</name>
<organism evidence="9 10">
    <name type="scientific">Streptoalloteichus tenebrarius (strain ATCC 17920 / DSM 40477 / JCM 4838 / CBS 697.72 / NBRC 16177 / NCIMB 11028 / NRRL B-12390 / A12253. 1 / ISP 5477)</name>
    <name type="common">Streptomyces tenebrarius</name>
    <dbReference type="NCBI Taxonomy" id="1933"/>
    <lineage>
        <taxon>Bacteria</taxon>
        <taxon>Bacillati</taxon>
        <taxon>Actinomycetota</taxon>
        <taxon>Actinomycetes</taxon>
        <taxon>Pseudonocardiales</taxon>
        <taxon>Pseudonocardiaceae</taxon>
        <taxon>Streptoalloteichus</taxon>
    </lineage>
</organism>
<keyword evidence="5" id="KW-0479">Metal-binding</keyword>
<keyword evidence="6" id="KW-0482">Metalloprotease</keyword>
<evidence type="ECO:0000313" key="9">
    <source>
        <dbReference type="EMBL" id="MCP2260025.1"/>
    </source>
</evidence>
<comment type="catalytic activity">
    <reaction evidence="1">
        <text>Hydrolyzes proteins with a preference for Tyr or Phe in the P1' position. Has no action on amino-acid p-nitroanilides.</text>
        <dbReference type="EC" id="3.4.24.77"/>
    </reaction>
</comment>
<dbReference type="Gene3D" id="3.40.390.10">
    <property type="entry name" value="Collagenase (Catalytic Domain)"/>
    <property type="match status" value="1"/>
</dbReference>
<evidence type="ECO:0000256" key="1">
    <source>
        <dbReference type="ARBA" id="ARBA00000612"/>
    </source>
</evidence>
<feature type="chain" id="PRO_5046428143" description="Extracellular small neutral protease" evidence="8">
    <location>
        <begin position="31"/>
        <end position="185"/>
    </location>
</feature>
<reference evidence="9 10" key="1">
    <citation type="submission" date="2022-06" db="EMBL/GenBank/DDBJ databases">
        <title>Genomic Encyclopedia of Archaeal and Bacterial Type Strains, Phase II (KMG-II): from individual species to whole genera.</title>
        <authorList>
            <person name="Goeker M."/>
        </authorList>
    </citation>
    <scope>NUCLEOTIDE SEQUENCE [LARGE SCALE GENOMIC DNA]</scope>
    <source>
        <strain evidence="9 10">DSM 40477</strain>
    </source>
</reference>
<feature type="signal peptide" evidence="8">
    <location>
        <begin position="1"/>
        <end position="30"/>
    </location>
</feature>